<feature type="domain" description="Protein kinase" evidence="11">
    <location>
        <begin position="194"/>
        <end position="454"/>
    </location>
</feature>
<dbReference type="Pfam" id="PF00017">
    <property type="entry name" value="SH2"/>
    <property type="match status" value="1"/>
</dbReference>
<evidence type="ECO:0000313" key="13">
    <source>
        <dbReference type="WBParaSite" id="Csp11.Scaffold629.g15953.t1"/>
    </source>
</evidence>
<evidence type="ECO:0000256" key="2">
    <source>
        <dbReference type="ARBA" id="ARBA00022741"/>
    </source>
</evidence>
<feature type="compositionally biased region" description="Basic and acidic residues" evidence="9">
    <location>
        <begin position="678"/>
        <end position="688"/>
    </location>
</feature>
<evidence type="ECO:0000313" key="12">
    <source>
        <dbReference type="Proteomes" id="UP000095282"/>
    </source>
</evidence>
<protein>
    <recommendedName>
        <fullName evidence="8">Tyrosine-protein kinase</fullName>
        <ecNumber evidence="8">2.7.10.2</ecNumber>
    </recommendedName>
</protein>
<feature type="region of interest" description="Disordered" evidence="9">
    <location>
        <begin position="501"/>
        <end position="523"/>
    </location>
</feature>
<feature type="region of interest" description="Disordered" evidence="9">
    <location>
        <begin position="1"/>
        <end position="66"/>
    </location>
</feature>
<dbReference type="PANTHER" id="PTHR24418">
    <property type="entry name" value="TYROSINE-PROTEIN KINASE"/>
    <property type="match status" value="1"/>
</dbReference>
<dbReference type="Proteomes" id="UP000095282">
    <property type="component" value="Unplaced"/>
</dbReference>
<dbReference type="InterPro" id="IPR020635">
    <property type="entry name" value="Tyr_kinase_cat_dom"/>
</dbReference>
<proteinExistence type="inferred from homology"/>
<keyword evidence="4 7" id="KW-0067">ATP-binding</keyword>
<feature type="binding site" evidence="7">
    <location>
        <position position="221"/>
    </location>
    <ligand>
        <name>ATP</name>
        <dbReference type="ChEBI" id="CHEBI:30616"/>
    </ligand>
</feature>
<keyword evidence="2 7" id="KW-0547">Nucleotide-binding</keyword>
<dbReference type="InterPro" id="IPR036860">
    <property type="entry name" value="SH2_dom_sf"/>
</dbReference>
<dbReference type="STRING" id="1561998.A0A1I7U8K7"/>
<keyword evidence="12" id="KW-1185">Reference proteome</keyword>
<feature type="compositionally biased region" description="Basic residues" evidence="9">
    <location>
        <begin position="1"/>
        <end position="39"/>
    </location>
</feature>
<evidence type="ECO:0000256" key="6">
    <source>
        <dbReference type="PROSITE-ProRule" id="PRU00191"/>
    </source>
</evidence>
<dbReference type="InterPro" id="IPR017441">
    <property type="entry name" value="Protein_kinase_ATP_BS"/>
</dbReference>
<dbReference type="SUPFAM" id="SSF55550">
    <property type="entry name" value="SH2 domain"/>
    <property type="match status" value="1"/>
</dbReference>
<dbReference type="EC" id="2.7.10.2" evidence="8"/>
<dbReference type="eggNOG" id="KOG0194">
    <property type="taxonomic scope" value="Eukaryota"/>
</dbReference>
<keyword evidence="5 8" id="KW-0829">Tyrosine-protein kinase</keyword>
<dbReference type="InterPro" id="IPR011009">
    <property type="entry name" value="Kinase-like_dom_sf"/>
</dbReference>
<evidence type="ECO:0000256" key="5">
    <source>
        <dbReference type="ARBA" id="ARBA00023137"/>
    </source>
</evidence>
<dbReference type="GO" id="GO:0004715">
    <property type="term" value="F:non-membrane spanning protein tyrosine kinase activity"/>
    <property type="evidence" value="ECO:0007669"/>
    <property type="project" value="UniProtKB-EC"/>
</dbReference>
<evidence type="ECO:0000256" key="1">
    <source>
        <dbReference type="ARBA" id="ARBA00022679"/>
    </source>
</evidence>
<dbReference type="PROSITE" id="PS50011">
    <property type="entry name" value="PROTEIN_KINASE_DOM"/>
    <property type="match status" value="1"/>
</dbReference>
<evidence type="ECO:0000256" key="7">
    <source>
        <dbReference type="PROSITE-ProRule" id="PRU10141"/>
    </source>
</evidence>
<feature type="compositionally biased region" description="Basic and acidic residues" evidence="9">
    <location>
        <begin position="643"/>
        <end position="657"/>
    </location>
</feature>
<dbReference type="AlphaFoldDB" id="A0A1I7U8K7"/>
<accession>A0A1I7U8K7</accession>
<dbReference type="SMART" id="SM00252">
    <property type="entry name" value="SH2"/>
    <property type="match status" value="1"/>
</dbReference>
<dbReference type="Gene3D" id="1.10.510.10">
    <property type="entry name" value="Transferase(Phosphotransferase) domain 1"/>
    <property type="match status" value="1"/>
</dbReference>
<name>A0A1I7U8K7_9PELO</name>
<dbReference type="InterPro" id="IPR050198">
    <property type="entry name" value="Non-receptor_tyrosine_kinases"/>
</dbReference>
<dbReference type="SUPFAM" id="SSF56112">
    <property type="entry name" value="Protein kinase-like (PK-like)"/>
    <property type="match status" value="1"/>
</dbReference>
<dbReference type="PROSITE" id="PS00107">
    <property type="entry name" value="PROTEIN_KINASE_ATP"/>
    <property type="match status" value="1"/>
</dbReference>
<feature type="region of interest" description="Disordered" evidence="9">
    <location>
        <begin position="626"/>
        <end position="755"/>
    </location>
</feature>
<comment type="catalytic activity">
    <reaction evidence="8">
        <text>L-tyrosyl-[protein] + ATP = O-phospho-L-tyrosyl-[protein] + ADP + H(+)</text>
        <dbReference type="Rhea" id="RHEA:10596"/>
        <dbReference type="Rhea" id="RHEA-COMP:10136"/>
        <dbReference type="Rhea" id="RHEA-COMP:20101"/>
        <dbReference type="ChEBI" id="CHEBI:15378"/>
        <dbReference type="ChEBI" id="CHEBI:30616"/>
        <dbReference type="ChEBI" id="CHEBI:46858"/>
        <dbReference type="ChEBI" id="CHEBI:61978"/>
        <dbReference type="ChEBI" id="CHEBI:456216"/>
        <dbReference type="EC" id="2.7.10.2"/>
    </reaction>
</comment>
<feature type="compositionally biased region" description="Basic residues" evidence="9">
    <location>
        <begin position="501"/>
        <end position="519"/>
    </location>
</feature>
<keyword evidence="1 8" id="KW-0808">Transferase</keyword>
<dbReference type="CDD" id="cd00173">
    <property type="entry name" value="SH2"/>
    <property type="match status" value="1"/>
</dbReference>
<feature type="region of interest" description="Disordered" evidence="9">
    <location>
        <begin position="816"/>
        <end position="843"/>
    </location>
</feature>
<dbReference type="PROSITE" id="PS50001">
    <property type="entry name" value="SH2"/>
    <property type="match status" value="1"/>
</dbReference>
<dbReference type="InterPro" id="IPR000980">
    <property type="entry name" value="SH2"/>
</dbReference>
<dbReference type="InterPro" id="IPR001245">
    <property type="entry name" value="Ser-Thr/Tyr_kinase_cat_dom"/>
</dbReference>
<dbReference type="WBParaSite" id="Csp11.Scaffold629.g15953.t1">
    <property type="protein sequence ID" value="Csp11.Scaffold629.g15953.t1"/>
    <property type="gene ID" value="Csp11.Scaffold629.g15953"/>
</dbReference>
<dbReference type="Gene3D" id="3.30.505.10">
    <property type="entry name" value="SH2 domain"/>
    <property type="match status" value="1"/>
</dbReference>
<feature type="compositionally biased region" description="Basic residues" evidence="9">
    <location>
        <begin position="667"/>
        <end position="677"/>
    </location>
</feature>
<evidence type="ECO:0000256" key="9">
    <source>
        <dbReference type="SAM" id="MobiDB-lite"/>
    </source>
</evidence>
<feature type="compositionally biased region" description="Basic residues" evidence="9">
    <location>
        <begin position="708"/>
        <end position="755"/>
    </location>
</feature>
<evidence type="ECO:0000259" key="10">
    <source>
        <dbReference type="PROSITE" id="PS50001"/>
    </source>
</evidence>
<comment type="similarity">
    <text evidence="8">Belongs to the protein kinase superfamily. Tyr protein kinase family.</text>
</comment>
<dbReference type="GO" id="GO:0005524">
    <property type="term" value="F:ATP binding"/>
    <property type="evidence" value="ECO:0007669"/>
    <property type="project" value="UniProtKB-UniRule"/>
</dbReference>
<keyword evidence="6" id="KW-0727">SH2 domain</keyword>
<evidence type="ECO:0000259" key="11">
    <source>
        <dbReference type="PROSITE" id="PS50011"/>
    </source>
</evidence>
<evidence type="ECO:0000256" key="3">
    <source>
        <dbReference type="ARBA" id="ARBA00022777"/>
    </source>
</evidence>
<feature type="compositionally biased region" description="Basic residues" evidence="9">
    <location>
        <begin position="832"/>
        <end position="843"/>
    </location>
</feature>
<dbReference type="Pfam" id="PF07714">
    <property type="entry name" value="PK_Tyr_Ser-Thr"/>
    <property type="match status" value="1"/>
</dbReference>
<reference evidence="13" key="1">
    <citation type="submission" date="2016-11" db="UniProtKB">
        <authorList>
            <consortium name="WormBaseParasite"/>
        </authorList>
    </citation>
    <scope>IDENTIFICATION</scope>
</reference>
<feature type="domain" description="SH2" evidence="10">
    <location>
        <begin position="83"/>
        <end position="179"/>
    </location>
</feature>
<evidence type="ECO:0000256" key="4">
    <source>
        <dbReference type="ARBA" id="ARBA00022840"/>
    </source>
</evidence>
<dbReference type="SMART" id="SM00219">
    <property type="entry name" value="TyrKc"/>
    <property type="match status" value="1"/>
</dbReference>
<sequence length="843" mass="100534">MAKHSKRRHQKHKGKTKKASRHGKRTSKSPVVKKKRKEKQKAEAQAVPQEAKKPRRLRRYEWKSQVEKKKREKKKKIYVKKDWYWGMISQTESEEYLKKGKNGDFLLRSWLYQDSTRLIVSVVSGTDNNTKVLQYQATIKRGRWQLENSGPGLKSILELIDHYRNNFIGMTNIKLINPVKAPDWFIKSYDVLVPKGARPLGGGNFGQVVLGAFRRRLVAVKMLIASGQRLLVEREAMMKEANNMAQLEHPYITKMVGLSIDQLPPMLLVELMTTTLLSHLQKYGKYTTIAEKLLYCWQLSSGLAYMASKNLVHRDIAARNALFSRYGILKLSDFGLSDETIKLAAVNTTRDVLPIGWLPPESVKVSGVVTFNEKTDVWMFGVTCTEIFKNGRSPIEDYADIGKNITKYKDGDVLHKFTKYTPQDVQEYLKKTFMFKPADRPTFTEISTVIDLWLKLKYTLPPLRHRTVQMIKNCSPLTNAEYEILYHNNWDWLPAVRKVKMRKKKEKKKSKTNSKRNKSKPREVLKHLKKKLIKRRKKNRLRIKLRWWRKKRREEKERMKTLRDYGNLIALRKGHQRANVFKHVLEKYEKLVDLYRKMMMVKYTKTAPNRITRFRLRRHRVINKMSKHPESRNGKVNRLINKTRNELKKQNRTKFDRPVIPPIPKFVSKKQNKKKKKMGETGKKKEDSGYSNKVAAMSENPSVEEKRNRKIRKRRRHNLRKRNKRKNRKKRRGRRRQRRRQKNRRRHRKMKMKQRRIALTVDQKERIRSLKKRRDEQLKLRNRLKRNERIGMILRDWRALRRAFIYKRSAKLLKRLAEKKKKKSKDKEHKSKTARKSKRKSKN</sequence>
<evidence type="ECO:0000256" key="8">
    <source>
        <dbReference type="RuleBase" id="RU362096"/>
    </source>
</evidence>
<keyword evidence="3 8" id="KW-0418">Kinase</keyword>
<organism evidence="12 13">
    <name type="scientific">Caenorhabditis tropicalis</name>
    <dbReference type="NCBI Taxonomy" id="1561998"/>
    <lineage>
        <taxon>Eukaryota</taxon>
        <taxon>Metazoa</taxon>
        <taxon>Ecdysozoa</taxon>
        <taxon>Nematoda</taxon>
        <taxon>Chromadorea</taxon>
        <taxon>Rhabditida</taxon>
        <taxon>Rhabditina</taxon>
        <taxon>Rhabditomorpha</taxon>
        <taxon>Rhabditoidea</taxon>
        <taxon>Rhabditidae</taxon>
        <taxon>Peloderinae</taxon>
        <taxon>Caenorhabditis</taxon>
    </lineage>
</organism>
<dbReference type="InterPro" id="IPR000719">
    <property type="entry name" value="Prot_kinase_dom"/>
</dbReference>